<comment type="catalytic activity">
    <reaction evidence="8 9">
        <text>tRNA(Gly) + glycine + ATP = glycyl-tRNA(Gly) + AMP + diphosphate</text>
        <dbReference type="Rhea" id="RHEA:16013"/>
        <dbReference type="Rhea" id="RHEA-COMP:9664"/>
        <dbReference type="Rhea" id="RHEA-COMP:9683"/>
        <dbReference type="ChEBI" id="CHEBI:30616"/>
        <dbReference type="ChEBI" id="CHEBI:33019"/>
        <dbReference type="ChEBI" id="CHEBI:57305"/>
        <dbReference type="ChEBI" id="CHEBI:78442"/>
        <dbReference type="ChEBI" id="CHEBI:78522"/>
        <dbReference type="ChEBI" id="CHEBI:456215"/>
        <dbReference type="EC" id="6.1.1.14"/>
    </reaction>
</comment>
<dbReference type="OrthoDB" id="9775440at2"/>
<dbReference type="GO" id="GO:0004820">
    <property type="term" value="F:glycine-tRNA ligase activity"/>
    <property type="evidence" value="ECO:0007669"/>
    <property type="project" value="UniProtKB-UniRule"/>
</dbReference>
<dbReference type="GO" id="GO:0005829">
    <property type="term" value="C:cytosol"/>
    <property type="evidence" value="ECO:0007669"/>
    <property type="project" value="TreeGrafter"/>
</dbReference>
<dbReference type="PROSITE" id="PS50861">
    <property type="entry name" value="AA_TRNA_LIGASE_II_GLYAB"/>
    <property type="match status" value="1"/>
</dbReference>
<dbReference type="NCBIfam" id="TIGR00211">
    <property type="entry name" value="glyS"/>
    <property type="match status" value="1"/>
</dbReference>
<keyword evidence="6 9" id="KW-0648">Protein biosynthesis</keyword>
<dbReference type="GO" id="GO:0006426">
    <property type="term" value="P:glycyl-tRNA aminoacylation"/>
    <property type="evidence" value="ECO:0007669"/>
    <property type="project" value="UniProtKB-UniRule"/>
</dbReference>
<dbReference type="AlphaFoldDB" id="A0A369W7B0"/>
<dbReference type="EC" id="6.1.1.14" evidence="9"/>
<keyword evidence="5 9" id="KW-0067">ATP-binding</keyword>
<name>A0A369W7B0_9HYPH</name>
<evidence type="ECO:0000256" key="2">
    <source>
        <dbReference type="ARBA" id="ARBA00011209"/>
    </source>
</evidence>
<protein>
    <recommendedName>
        <fullName evidence="9">Glycine--tRNA ligase beta subunit</fullName>
        <ecNumber evidence="9">6.1.1.14</ecNumber>
    </recommendedName>
    <alternativeName>
        <fullName evidence="9">Glycyl-tRNA synthetase beta subunit</fullName>
        <shortName evidence="9">GlyRS</shortName>
    </alternativeName>
</protein>
<reference evidence="12" key="1">
    <citation type="submission" date="2018-07" db="EMBL/GenBank/DDBJ databases">
        <authorList>
            <person name="Liu B.-T."/>
            <person name="Du Z."/>
        </authorList>
    </citation>
    <scope>NUCLEOTIDE SEQUENCE [LARGE SCALE GENOMIC DNA]</scope>
    <source>
        <strain evidence="12">XYN52</strain>
    </source>
</reference>
<evidence type="ECO:0000256" key="10">
    <source>
        <dbReference type="SAM" id="MobiDB-lite"/>
    </source>
</evidence>
<evidence type="ECO:0000313" key="12">
    <source>
        <dbReference type="Proteomes" id="UP000253759"/>
    </source>
</evidence>
<dbReference type="Pfam" id="PF02092">
    <property type="entry name" value="tRNA_synt_2f"/>
    <property type="match status" value="1"/>
</dbReference>
<evidence type="ECO:0000256" key="3">
    <source>
        <dbReference type="ARBA" id="ARBA00022598"/>
    </source>
</evidence>
<keyword evidence="7 9" id="KW-0030">Aminoacyl-tRNA synthetase</keyword>
<comment type="subunit">
    <text evidence="2 9">Tetramer of two alpha and two beta subunits.</text>
</comment>
<evidence type="ECO:0000256" key="9">
    <source>
        <dbReference type="HAMAP-Rule" id="MF_00255"/>
    </source>
</evidence>
<dbReference type="PANTHER" id="PTHR30075">
    <property type="entry name" value="GLYCYL-TRNA SYNTHETASE"/>
    <property type="match status" value="1"/>
</dbReference>
<keyword evidence="9" id="KW-0963">Cytoplasm</keyword>
<dbReference type="EMBL" id="QQNH01000001">
    <property type="protein sequence ID" value="RDE10584.1"/>
    <property type="molecule type" value="Genomic_DNA"/>
</dbReference>
<dbReference type="PANTHER" id="PTHR30075:SF2">
    <property type="entry name" value="GLYCINE--TRNA LIGASE, CHLOROPLASTIC_MITOCHONDRIAL 2"/>
    <property type="match status" value="1"/>
</dbReference>
<keyword evidence="12" id="KW-1185">Reference proteome</keyword>
<accession>A0A369W7B0</accession>
<dbReference type="HAMAP" id="MF_00255">
    <property type="entry name" value="Gly_tRNA_synth_beta"/>
    <property type="match status" value="1"/>
</dbReference>
<evidence type="ECO:0000256" key="5">
    <source>
        <dbReference type="ARBA" id="ARBA00022840"/>
    </source>
</evidence>
<dbReference type="InterPro" id="IPR015944">
    <property type="entry name" value="Gly-tRNA-synth_bsu"/>
</dbReference>
<comment type="subcellular location">
    <subcellularLocation>
        <location evidence="9">Cytoplasm</location>
    </subcellularLocation>
</comment>
<dbReference type="GO" id="GO:0005524">
    <property type="term" value="F:ATP binding"/>
    <property type="evidence" value="ECO:0007669"/>
    <property type="project" value="UniProtKB-UniRule"/>
</dbReference>
<evidence type="ECO:0000256" key="7">
    <source>
        <dbReference type="ARBA" id="ARBA00023146"/>
    </source>
</evidence>
<organism evidence="11 12">
    <name type="scientific">Pelagibacterium lacus</name>
    <dbReference type="NCBI Taxonomy" id="2282655"/>
    <lineage>
        <taxon>Bacteria</taxon>
        <taxon>Pseudomonadati</taxon>
        <taxon>Pseudomonadota</taxon>
        <taxon>Alphaproteobacteria</taxon>
        <taxon>Hyphomicrobiales</taxon>
        <taxon>Devosiaceae</taxon>
        <taxon>Pelagibacterium</taxon>
    </lineage>
</organism>
<sequence>MPELLLELFSEEIPARLQRRAAEDLKKAVTNALVENGLVYESAGAFATPRRLALTVTGLPPASPDTREERKGPKVGAPQQAIDGFLRGAGLASIEEAKIQSDPKKGDFYVAVIEKKGAPAIEILKDILPQVVKSFPWGKPMRWGSGRLEWVRPLRAVTATFGPEGEEPEIVPFTLDTVASGNQTFGHRFMAPQPIKVRRFDDYVQALEKAKVVLDIDRRKQIIRSDAEQLAFAQGLELIADEGLLEEVAGLVEWPVVMMGSFDPAFLEVPEEAIIATIRANQKCFCLRDSGTGKLANKFILTANLVAEDGGKAIVAGNERVIRARLSDAKFFYETDLETPLADNLSRLEDVVFHARLGTQAERVARIEALAARIAPLVGADIEDARRAARLSKADLPTGMVGEFPELQGLMGRYYALAQGERPQVAAAIEDHYKPLGPSDRVPAEPVSIAVALADKLDILTGFWAIDEKPTGSKDPYALRRAALGVIRLIADNRLRLPLGQFVTDSDLLSFFHDRLKVSLRDAGARHDLVDAVIAEDSDDILQIVSRVTALSSLLDTEDGKALLAGYKRAANILAAEEKKDGTTYDGTVEGGRLAVPEEQVLASAVDLARIDLETRLAGDDYAGAIAVLGGLRAPVDAFFEHVLVNDPDPAIRANRLHLLARLRDTMHKVADFGKVAG</sequence>
<dbReference type="RefSeq" id="WP_114644302.1">
    <property type="nucleotide sequence ID" value="NZ_QQNH01000001.1"/>
</dbReference>
<evidence type="ECO:0000256" key="4">
    <source>
        <dbReference type="ARBA" id="ARBA00022741"/>
    </source>
</evidence>
<comment type="caution">
    <text evidence="11">The sequence shown here is derived from an EMBL/GenBank/DDBJ whole genome shotgun (WGS) entry which is preliminary data.</text>
</comment>
<dbReference type="PRINTS" id="PR01045">
    <property type="entry name" value="TRNASYNTHGB"/>
</dbReference>
<gene>
    <name evidence="9" type="primary">glyS</name>
    <name evidence="11" type="ORF">DVH29_01145</name>
</gene>
<comment type="similarity">
    <text evidence="1 9">Belongs to the class-II aminoacyl-tRNA synthetase family.</text>
</comment>
<dbReference type="SUPFAM" id="SSF109604">
    <property type="entry name" value="HD-domain/PDEase-like"/>
    <property type="match status" value="1"/>
</dbReference>
<evidence type="ECO:0000256" key="8">
    <source>
        <dbReference type="ARBA" id="ARBA00047937"/>
    </source>
</evidence>
<evidence type="ECO:0000313" key="11">
    <source>
        <dbReference type="EMBL" id="RDE10584.1"/>
    </source>
</evidence>
<keyword evidence="3 9" id="KW-0436">Ligase</keyword>
<keyword evidence="4 9" id="KW-0547">Nucleotide-binding</keyword>
<dbReference type="InterPro" id="IPR006194">
    <property type="entry name" value="Gly-tRNA-synth_heterodimer"/>
</dbReference>
<dbReference type="Proteomes" id="UP000253759">
    <property type="component" value="Unassembled WGS sequence"/>
</dbReference>
<evidence type="ECO:0000256" key="6">
    <source>
        <dbReference type="ARBA" id="ARBA00022917"/>
    </source>
</evidence>
<evidence type="ECO:0000256" key="1">
    <source>
        <dbReference type="ARBA" id="ARBA00008226"/>
    </source>
</evidence>
<feature type="region of interest" description="Disordered" evidence="10">
    <location>
        <begin position="57"/>
        <end position="78"/>
    </location>
</feature>
<proteinExistence type="inferred from homology"/>